<evidence type="ECO:0000256" key="5">
    <source>
        <dbReference type="PROSITE-ProRule" id="PRU00335"/>
    </source>
</evidence>
<dbReference type="InterPro" id="IPR003012">
    <property type="entry name" value="Tet_transcr_reg_TetR"/>
</dbReference>
<dbReference type="KEGG" id="smaz:LH19_02890"/>
<dbReference type="InterPro" id="IPR036271">
    <property type="entry name" value="Tet_transcr_reg_TetR-rel_C_sf"/>
</dbReference>
<reference evidence="7 9" key="1">
    <citation type="journal article" date="2015" name="Genome Announc.">
        <title>Complete Genome Sequence of Polypropylene Glycol- and Polyethylene Glycol-Degrading Sphingopyxis macrogoltabida Strain EY-1.</title>
        <authorList>
            <person name="Ohtsubo Y."/>
            <person name="Nagata Y."/>
            <person name="Numata M."/>
            <person name="Tsuchikane K."/>
            <person name="Hosoyama A."/>
            <person name="Yamazoe A."/>
            <person name="Tsuda M."/>
            <person name="Fujita N."/>
            <person name="Kawai F."/>
        </authorList>
    </citation>
    <scope>NUCLEOTIDE SEQUENCE [LARGE SCALE GENOMIC DNA]</scope>
    <source>
        <strain evidence="7 9">EY-1</strain>
    </source>
</reference>
<dbReference type="PROSITE" id="PS50977">
    <property type="entry name" value="HTH_TETR_2"/>
    <property type="match status" value="1"/>
</dbReference>
<dbReference type="PRINTS" id="PR00400">
    <property type="entry name" value="TETREPRESSOR"/>
</dbReference>
<dbReference type="GO" id="GO:0003700">
    <property type="term" value="F:DNA-binding transcription factor activity"/>
    <property type="evidence" value="ECO:0007669"/>
    <property type="project" value="TreeGrafter"/>
</dbReference>
<dbReference type="Pfam" id="PF00440">
    <property type="entry name" value="TetR_N"/>
    <property type="match status" value="1"/>
</dbReference>
<evidence type="ECO:0000313" key="7">
    <source>
        <dbReference type="EMBL" id="ALH81686.1"/>
    </source>
</evidence>
<dbReference type="GO" id="GO:0000976">
    <property type="term" value="F:transcription cis-regulatory region binding"/>
    <property type="evidence" value="ECO:0007669"/>
    <property type="project" value="TreeGrafter"/>
</dbReference>
<dbReference type="KEGG" id="smag:AN936_15390"/>
<keyword evidence="10" id="KW-1185">Reference proteome</keyword>
<gene>
    <name evidence="7" type="ORF">AN936_15390</name>
    <name evidence="8" type="ORF">ATM17_02860</name>
</gene>
<dbReference type="EMBL" id="CP012700">
    <property type="protein sequence ID" value="ALH81686.1"/>
    <property type="molecule type" value="Genomic_DNA"/>
</dbReference>
<dbReference type="Gene3D" id="1.10.357.10">
    <property type="entry name" value="Tetracycline Repressor, domain 2"/>
    <property type="match status" value="1"/>
</dbReference>
<comment type="function">
    <text evidence="1">TetR is the repressor of the tetracycline resistance element; its N-terminal region forms a helix-turn-helix structure and binds DNA. Binding of tetracycline to TetR reduces the repressor affinity for the tetracycline resistance gene (tetA) promoter operator sites.</text>
</comment>
<keyword evidence="4" id="KW-0804">Transcription</keyword>
<dbReference type="Proteomes" id="UP000076088">
    <property type="component" value="Chromosome"/>
</dbReference>
<dbReference type="InterPro" id="IPR009057">
    <property type="entry name" value="Homeodomain-like_sf"/>
</dbReference>
<dbReference type="PRINTS" id="PR00455">
    <property type="entry name" value="HTHTETR"/>
</dbReference>
<reference evidence="8" key="3">
    <citation type="submission" date="2015-11" db="EMBL/GenBank/DDBJ databases">
        <authorList>
            <person name="Yoshiyuki O."/>
        </authorList>
    </citation>
    <scope>NUCLEOTIDE SEQUENCE</scope>
    <source>
        <strain evidence="8">203N</strain>
    </source>
</reference>
<dbReference type="PANTHER" id="PTHR30055">
    <property type="entry name" value="HTH-TYPE TRANSCRIPTIONAL REGULATOR RUTR"/>
    <property type="match status" value="1"/>
</dbReference>
<dbReference type="STRING" id="33050.AN936_15390"/>
<protein>
    <recommendedName>
        <fullName evidence="6">HTH tetR-type domain-containing protein</fullName>
    </recommendedName>
</protein>
<dbReference type="RefSeq" id="WP_054588841.1">
    <property type="nucleotide sequence ID" value="NZ_CP009429.1"/>
</dbReference>
<keyword evidence="2" id="KW-0805">Transcription regulation</keyword>
<dbReference type="PANTHER" id="PTHR30055:SF151">
    <property type="entry name" value="TRANSCRIPTIONAL REGULATORY PROTEIN"/>
    <property type="match status" value="1"/>
</dbReference>
<sequence>MARPSKPLISRANAAEAALEVIDEAGLEELSLNLVAQKLGVRPPSLYHHFKDKSELLQEVARMMFVRIPTVNDPSQSFEEQIIARCVVTRRALLKHPNAAPLMLRYFPRHLLLAAYERAASEEPYPPSIHLTVIDAIEKYTFGTALFEASAQVRGIPVIPPVDAAKYPNFAKAVDDNPFGDEEMFVEALRMFLVGVRRRLGTDTIGAPLGETD</sequence>
<name>A0A0N9UXK2_SPHMC</name>
<accession>A0A0N9UXK2</accession>
<evidence type="ECO:0000256" key="2">
    <source>
        <dbReference type="ARBA" id="ARBA00023015"/>
    </source>
</evidence>
<evidence type="ECO:0000256" key="1">
    <source>
        <dbReference type="ARBA" id="ARBA00002856"/>
    </source>
</evidence>
<evidence type="ECO:0000313" key="9">
    <source>
        <dbReference type="Proteomes" id="UP000058074"/>
    </source>
</evidence>
<reference evidence="8 10" key="4">
    <citation type="journal article" date="2016" name="Genome Announc.">
        <title>Complete Genome Sequence of Sphingopyxis macrogoltabida Strain 203N (NBRC 111659), a Polyethylene Glycol Degrader.</title>
        <authorList>
            <person name="Ohtsubo Y."/>
            <person name="Nonoyama S."/>
            <person name="Nagata Y."/>
            <person name="Numata M."/>
            <person name="Tsuchikane K."/>
            <person name="Hosoyama A."/>
            <person name="Yamazoe A."/>
            <person name="Tsuda M."/>
            <person name="Fujita N."/>
            <person name="Kawai F."/>
        </authorList>
    </citation>
    <scope>NUCLEOTIDE SEQUENCE [LARGE SCALE GENOMIC DNA]</scope>
    <source>
        <strain evidence="8 10">203N</strain>
    </source>
</reference>
<dbReference type="GO" id="GO:0046677">
    <property type="term" value="P:response to antibiotic"/>
    <property type="evidence" value="ECO:0007669"/>
    <property type="project" value="InterPro"/>
</dbReference>
<organism evidence="7 9">
    <name type="scientific">Sphingopyxis macrogoltabida</name>
    <name type="common">Sphingomonas macrogoltabidus</name>
    <dbReference type="NCBI Taxonomy" id="33050"/>
    <lineage>
        <taxon>Bacteria</taxon>
        <taxon>Pseudomonadati</taxon>
        <taxon>Pseudomonadota</taxon>
        <taxon>Alphaproteobacteria</taxon>
        <taxon>Sphingomonadales</taxon>
        <taxon>Sphingomonadaceae</taxon>
        <taxon>Sphingopyxis</taxon>
    </lineage>
</organism>
<reference evidence="10" key="2">
    <citation type="submission" date="2015-11" db="EMBL/GenBank/DDBJ databases">
        <title>Complete genome sequence of a polyethylene-glycol degrader Sphingopyxis macrogoltabida 203N (NBRC 111659).</title>
        <authorList>
            <person name="Yoshiyuki O."/>
            <person name="Shouta N."/>
            <person name="Nagata Y."/>
            <person name="Numata M."/>
            <person name="Tsuchikane K."/>
            <person name="Hosoyama A."/>
            <person name="Yamazoe A."/>
            <person name="Tsuda M."/>
            <person name="Fujita N."/>
            <person name="Kawai F."/>
        </authorList>
    </citation>
    <scope>NUCLEOTIDE SEQUENCE [LARGE SCALE GENOMIC DNA]</scope>
    <source>
        <strain evidence="10">203N</strain>
    </source>
</reference>
<dbReference type="SUPFAM" id="SSF48498">
    <property type="entry name" value="Tetracyclin repressor-like, C-terminal domain"/>
    <property type="match status" value="1"/>
</dbReference>
<evidence type="ECO:0000256" key="4">
    <source>
        <dbReference type="ARBA" id="ARBA00023163"/>
    </source>
</evidence>
<feature type="domain" description="HTH tetR-type" evidence="6">
    <location>
        <begin position="8"/>
        <end position="68"/>
    </location>
</feature>
<evidence type="ECO:0000256" key="3">
    <source>
        <dbReference type="ARBA" id="ARBA00023125"/>
    </source>
</evidence>
<keyword evidence="3 5" id="KW-0238">DNA-binding</keyword>
<dbReference type="GO" id="GO:0045892">
    <property type="term" value="P:negative regulation of DNA-templated transcription"/>
    <property type="evidence" value="ECO:0007669"/>
    <property type="project" value="InterPro"/>
</dbReference>
<evidence type="ECO:0000313" key="8">
    <source>
        <dbReference type="EMBL" id="AMU87991.1"/>
    </source>
</evidence>
<dbReference type="EMBL" id="CP013344">
    <property type="protein sequence ID" value="AMU87991.1"/>
    <property type="molecule type" value="Genomic_DNA"/>
</dbReference>
<evidence type="ECO:0000259" key="6">
    <source>
        <dbReference type="PROSITE" id="PS50977"/>
    </source>
</evidence>
<dbReference type="InterPro" id="IPR001647">
    <property type="entry name" value="HTH_TetR"/>
</dbReference>
<proteinExistence type="predicted"/>
<feature type="DNA-binding region" description="H-T-H motif" evidence="5">
    <location>
        <begin position="31"/>
        <end position="50"/>
    </location>
</feature>
<dbReference type="AlphaFoldDB" id="A0A0N9UXK2"/>
<evidence type="ECO:0000313" key="10">
    <source>
        <dbReference type="Proteomes" id="UP000076088"/>
    </source>
</evidence>
<dbReference type="PATRIC" id="fig|33050.5.peg.3192"/>
<dbReference type="InterPro" id="IPR050109">
    <property type="entry name" value="HTH-type_TetR-like_transc_reg"/>
</dbReference>
<dbReference type="OrthoDB" id="4541465at2"/>
<dbReference type="SUPFAM" id="SSF46689">
    <property type="entry name" value="Homeodomain-like"/>
    <property type="match status" value="1"/>
</dbReference>
<dbReference type="Proteomes" id="UP000058074">
    <property type="component" value="Chromosome"/>
</dbReference>